<sequence>MSNEPTPSPQPDPPARIAVAGGTGTVGRHVVEIARRRGHDVVVLSRTTGVDLVAGTGLEEALHGVQVVVDVSSQVSQKSSESRDFFGTVTRNLLAAEAGAGVGHHVALSIVGIDRAPHGYYAGKVLQEELVRASEVPWSILRATQFHEFASQIHGAVTLGPLHVVPRMLSEPVAAAEVADRLVDVATAPAAGRVRDLGGPRRERMVDMVRRWASATGRPGRVVAVPLPGALGRAMRDGSLVTGADADHGTTTFDQWLETVR</sequence>
<evidence type="ECO:0000313" key="3">
    <source>
        <dbReference type="EMBL" id="NYE37908.1"/>
    </source>
</evidence>
<dbReference type="Proteomes" id="UP000549911">
    <property type="component" value="Unassembled WGS sequence"/>
</dbReference>
<evidence type="ECO:0000256" key="1">
    <source>
        <dbReference type="SAM" id="MobiDB-lite"/>
    </source>
</evidence>
<dbReference type="InterPro" id="IPR016040">
    <property type="entry name" value="NAD(P)-bd_dom"/>
</dbReference>
<accession>A0A7Y9H545</accession>
<feature type="compositionally biased region" description="Pro residues" evidence="1">
    <location>
        <begin position="1"/>
        <end position="14"/>
    </location>
</feature>
<dbReference type="EMBL" id="JACCBW010000003">
    <property type="protein sequence ID" value="NYE37908.1"/>
    <property type="molecule type" value="Genomic_DNA"/>
</dbReference>
<dbReference type="Gene3D" id="3.40.50.720">
    <property type="entry name" value="NAD(P)-binding Rossmann-like Domain"/>
    <property type="match status" value="1"/>
</dbReference>
<dbReference type="AlphaFoldDB" id="A0A7Y9H545"/>
<dbReference type="GO" id="GO:0044877">
    <property type="term" value="F:protein-containing complex binding"/>
    <property type="evidence" value="ECO:0007669"/>
    <property type="project" value="TreeGrafter"/>
</dbReference>
<dbReference type="Pfam" id="PF13460">
    <property type="entry name" value="NAD_binding_10"/>
    <property type="match status" value="1"/>
</dbReference>
<organism evidence="3 4">
    <name type="scientific">Nocardioides cavernae</name>
    <dbReference type="NCBI Taxonomy" id="1921566"/>
    <lineage>
        <taxon>Bacteria</taxon>
        <taxon>Bacillati</taxon>
        <taxon>Actinomycetota</taxon>
        <taxon>Actinomycetes</taxon>
        <taxon>Propionibacteriales</taxon>
        <taxon>Nocardioidaceae</taxon>
        <taxon>Nocardioides</taxon>
    </lineage>
</organism>
<dbReference type="PANTHER" id="PTHR12126:SF11">
    <property type="entry name" value="NADH DEHYDROGENASE [UBIQUINONE] 1 ALPHA SUBCOMPLEX SUBUNIT 9, MITOCHONDRIAL"/>
    <property type="match status" value="1"/>
</dbReference>
<reference evidence="3 4" key="1">
    <citation type="submission" date="2020-07" db="EMBL/GenBank/DDBJ databases">
        <authorList>
            <person name="Partida-Martinez L."/>
            <person name="Huntemann M."/>
            <person name="Clum A."/>
            <person name="Wang J."/>
            <person name="Palaniappan K."/>
            <person name="Ritter S."/>
            <person name="Chen I.-M."/>
            <person name="Stamatis D."/>
            <person name="Reddy T."/>
            <person name="O'Malley R."/>
            <person name="Daum C."/>
            <person name="Shapiro N."/>
            <person name="Ivanova N."/>
            <person name="Kyrpides N."/>
            <person name="Woyke T."/>
        </authorList>
    </citation>
    <scope>NUCLEOTIDE SEQUENCE [LARGE SCALE GENOMIC DNA]</scope>
    <source>
        <strain evidence="3 4">AT2.17</strain>
    </source>
</reference>
<dbReference type="RefSeq" id="WP_179620555.1">
    <property type="nucleotide sequence ID" value="NZ_JACCBW010000003.1"/>
</dbReference>
<keyword evidence="4" id="KW-1185">Reference proteome</keyword>
<evidence type="ECO:0000313" key="4">
    <source>
        <dbReference type="Proteomes" id="UP000549911"/>
    </source>
</evidence>
<protein>
    <submittedName>
        <fullName evidence="3">Uncharacterized protein YbjT (DUF2867 family)</fullName>
    </submittedName>
</protein>
<name>A0A7Y9H545_9ACTN</name>
<feature type="domain" description="NAD(P)-binding" evidence="2">
    <location>
        <begin position="21"/>
        <end position="189"/>
    </location>
</feature>
<dbReference type="InterPro" id="IPR036291">
    <property type="entry name" value="NAD(P)-bd_dom_sf"/>
</dbReference>
<gene>
    <name evidence="3" type="ORF">F4692_003053</name>
</gene>
<comment type="caution">
    <text evidence="3">The sequence shown here is derived from an EMBL/GenBank/DDBJ whole genome shotgun (WGS) entry which is preliminary data.</text>
</comment>
<dbReference type="PANTHER" id="PTHR12126">
    <property type="entry name" value="NADH-UBIQUINONE OXIDOREDUCTASE 39 KDA SUBUNIT-RELATED"/>
    <property type="match status" value="1"/>
</dbReference>
<dbReference type="SUPFAM" id="SSF51735">
    <property type="entry name" value="NAD(P)-binding Rossmann-fold domains"/>
    <property type="match status" value="1"/>
</dbReference>
<reference evidence="3 4" key="2">
    <citation type="submission" date="2020-08" db="EMBL/GenBank/DDBJ databases">
        <title>The Agave Microbiome: Exploring the role of microbial communities in plant adaptations to desert environments.</title>
        <authorList>
            <person name="Partida-Martinez L.P."/>
        </authorList>
    </citation>
    <scope>NUCLEOTIDE SEQUENCE [LARGE SCALE GENOMIC DNA]</scope>
    <source>
        <strain evidence="3 4">AT2.17</strain>
    </source>
</reference>
<feature type="region of interest" description="Disordered" evidence="1">
    <location>
        <begin position="1"/>
        <end position="20"/>
    </location>
</feature>
<proteinExistence type="predicted"/>
<evidence type="ECO:0000259" key="2">
    <source>
        <dbReference type="Pfam" id="PF13460"/>
    </source>
</evidence>
<dbReference type="InterPro" id="IPR051207">
    <property type="entry name" value="ComplexI_NDUFA9_subunit"/>
</dbReference>